<gene>
    <name evidence="3" type="ORF">SAMN05444363_2358</name>
</gene>
<dbReference type="InterPro" id="IPR015943">
    <property type="entry name" value="WD40/YVTN_repeat-like_dom_sf"/>
</dbReference>
<dbReference type="InterPro" id="IPR022409">
    <property type="entry name" value="PKD/Chitinase_dom"/>
</dbReference>
<dbReference type="AlphaFoldDB" id="A0A1M6FV24"/>
<evidence type="ECO:0000313" key="3">
    <source>
        <dbReference type="EMBL" id="SHJ01502.1"/>
    </source>
</evidence>
<evidence type="ECO:0000313" key="4">
    <source>
        <dbReference type="Proteomes" id="UP000184488"/>
    </source>
</evidence>
<feature type="chain" id="PRO_5013133238" evidence="1">
    <location>
        <begin position="23"/>
        <end position="892"/>
    </location>
</feature>
<accession>A0A1M6FV24</accession>
<dbReference type="Proteomes" id="UP000184488">
    <property type="component" value="Unassembled WGS sequence"/>
</dbReference>
<dbReference type="CDD" id="cd00146">
    <property type="entry name" value="PKD"/>
    <property type="match status" value="1"/>
</dbReference>
<evidence type="ECO:0000259" key="2">
    <source>
        <dbReference type="PROSITE" id="PS50093"/>
    </source>
</evidence>
<reference evidence="4" key="1">
    <citation type="submission" date="2016-11" db="EMBL/GenBank/DDBJ databases">
        <authorList>
            <person name="Varghese N."/>
            <person name="Submissions S."/>
        </authorList>
    </citation>
    <scope>NUCLEOTIDE SEQUENCE [LARGE SCALE GENOMIC DNA]</scope>
    <source>
        <strain evidence="4">DSM 18829</strain>
    </source>
</reference>
<dbReference type="STRING" id="415425.SAMN05444363_2358"/>
<dbReference type="NCBIfam" id="TIGR04131">
    <property type="entry name" value="Bac_Flav_CTERM"/>
    <property type="match status" value="1"/>
</dbReference>
<dbReference type="Pfam" id="PF13585">
    <property type="entry name" value="CHU_C"/>
    <property type="match status" value="1"/>
</dbReference>
<dbReference type="Pfam" id="PF18911">
    <property type="entry name" value="PKD_4"/>
    <property type="match status" value="1"/>
</dbReference>
<dbReference type="InterPro" id="IPR011044">
    <property type="entry name" value="Quino_amine_DH_bsu"/>
</dbReference>
<dbReference type="Gene3D" id="2.60.40.10">
    <property type="entry name" value="Immunoglobulins"/>
    <property type="match status" value="1"/>
</dbReference>
<dbReference type="OrthoDB" id="9765926at2"/>
<dbReference type="InterPro" id="IPR000601">
    <property type="entry name" value="PKD_dom"/>
</dbReference>
<dbReference type="PROSITE" id="PS50093">
    <property type="entry name" value="PKD"/>
    <property type="match status" value="1"/>
</dbReference>
<proteinExistence type="predicted"/>
<name>A0A1M6FV24_9FLAO</name>
<dbReference type="SMART" id="SM00089">
    <property type="entry name" value="PKD"/>
    <property type="match status" value="1"/>
</dbReference>
<keyword evidence="1" id="KW-0732">Signal</keyword>
<feature type="signal peptide" evidence="1">
    <location>
        <begin position="1"/>
        <end position="22"/>
    </location>
</feature>
<dbReference type="SUPFAM" id="SSF49299">
    <property type="entry name" value="PKD domain"/>
    <property type="match status" value="1"/>
</dbReference>
<dbReference type="InterPro" id="IPR026341">
    <property type="entry name" value="T9SS_type_B"/>
</dbReference>
<keyword evidence="4" id="KW-1185">Reference proteome</keyword>
<dbReference type="EMBL" id="FQZI01000004">
    <property type="protein sequence ID" value="SHJ01502.1"/>
    <property type="molecule type" value="Genomic_DNA"/>
</dbReference>
<sequence>MKLFLFKYLLFLFLFNANYLFCQNETNNWYFGKNVGLNFANGEVLKLEDGAMNTPAGCASISDANGDLLFYTNGSSVWGMNHQIISNGDGLAGDVLGVQTSIIIPKPNDSNTYYIFTTRESDSSSPIFFSKGVYYSEIKFTNDFPLGVVVSKNIKITNTSYSRIGAIHHPETNSIRLICMTQSNNGSSNSPSSIQSAFNVFVISENGINIDPVISVINESLGAVGAMKISPDGKFVAFADRTNQKVYFYNYDNNAITFNRYITLPTVPAFGLFLDPYGIEFSQDSKIFYYSGNDYVVQFPFFEMGGPEPVDYYIFNVKNPSSLQLARNGKIYVVQENSNRIAVINSPEKKGVDCDFQPGVIEYNNSIVKKGLPVFIASSLRNRIISAENSCVNTAFNFDLDTYENVLSVQWDFGDGTFSSDLNPNHIFSAPGSYEIKVKVFVENRDFFLFKNVEVYSLPNLELNSVLSQCVVNNEIPVIFNLYNIKDFTDDANSDYSFSFYNSYFDAINNENVISNPELYESTSVHEEVFVRITSATKCITIGSFFLDNYSTAMFQLDDIYTCENSDGIINNSEGQFNLDLKEINIRAQLDLPSNFRIQFYLSYQDAQTKINVLNNSYVGETTNLWIRIEDENYNCFGIASFKVIVNSNVEPDLESQYIICDSTMQSTVVLDGGEVNEIWQWRDENDVILSTSRYFELAQAGNYSLKVYRTENDLQCSASKGFKVVEAKTAFVNNILADDGQIFISVTGESIYEFSLDGINYFGEGYSYMFDNVLPGIHNVFIKDVYNCEKIIIVKIHLIKIPQFFTPNGDGVNDFWRIFELTDEFYSRADIQIFDRYGKSIYNMNLSQNYNGWDGTFQNQKLPATDYWYRIVLIDSSQKEIIKSGHFSLKR</sequence>
<dbReference type="Gene3D" id="2.130.10.10">
    <property type="entry name" value="YVTN repeat-like/Quinoprotein amine dehydrogenase"/>
    <property type="match status" value="1"/>
</dbReference>
<evidence type="ECO:0000256" key="1">
    <source>
        <dbReference type="SAM" id="SignalP"/>
    </source>
</evidence>
<dbReference type="InterPro" id="IPR013783">
    <property type="entry name" value="Ig-like_fold"/>
</dbReference>
<dbReference type="SUPFAM" id="SSF50969">
    <property type="entry name" value="YVTN repeat-like/Quinoprotein amine dehydrogenase"/>
    <property type="match status" value="1"/>
</dbReference>
<dbReference type="InterPro" id="IPR035986">
    <property type="entry name" value="PKD_dom_sf"/>
</dbReference>
<feature type="domain" description="PKD" evidence="2">
    <location>
        <begin position="408"/>
        <end position="440"/>
    </location>
</feature>
<organism evidence="3 4">
    <name type="scientific">Flavobacterium terrae</name>
    <dbReference type="NCBI Taxonomy" id="415425"/>
    <lineage>
        <taxon>Bacteria</taxon>
        <taxon>Pseudomonadati</taxon>
        <taxon>Bacteroidota</taxon>
        <taxon>Flavobacteriia</taxon>
        <taxon>Flavobacteriales</taxon>
        <taxon>Flavobacteriaceae</taxon>
        <taxon>Flavobacterium</taxon>
    </lineage>
</organism>
<protein>
    <submittedName>
        <fullName evidence="3">Gliding motility-associated C-terminal domain-containing protein</fullName>
    </submittedName>
</protein>